<evidence type="ECO:0000259" key="1">
    <source>
        <dbReference type="Pfam" id="PF13409"/>
    </source>
</evidence>
<dbReference type="SUPFAM" id="SSF52833">
    <property type="entry name" value="Thioredoxin-like"/>
    <property type="match status" value="1"/>
</dbReference>
<dbReference type="InterPro" id="IPR036249">
    <property type="entry name" value="Thioredoxin-like_sf"/>
</dbReference>
<evidence type="ECO:0008006" key="5">
    <source>
        <dbReference type="Google" id="ProtNLM"/>
    </source>
</evidence>
<protein>
    <recommendedName>
        <fullName evidence="5">GST N-terminal domain-containing protein</fullName>
    </recommendedName>
</protein>
<evidence type="ECO:0000259" key="2">
    <source>
        <dbReference type="Pfam" id="PF22041"/>
    </source>
</evidence>
<dbReference type="GeneID" id="96008951"/>
<accession>A0AB34KL33</accession>
<dbReference type="InterPro" id="IPR004045">
    <property type="entry name" value="Glutathione_S-Trfase_N"/>
</dbReference>
<dbReference type="Gene3D" id="1.20.1050.10">
    <property type="match status" value="1"/>
</dbReference>
<dbReference type="InterPro" id="IPR054416">
    <property type="entry name" value="GST_UstS-like_C"/>
</dbReference>
<comment type="caution">
    <text evidence="3">The sequence shown here is derived from an EMBL/GenBank/DDBJ whole genome shotgun (WGS) entry which is preliminary data.</text>
</comment>
<dbReference type="Proteomes" id="UP000803884">
    <property type="component" value="Unassembled WGS sequence"/>
</dbReference>
<proteinExistence type="predicted"/>
<feature type="domain" description="GST N-terminal" evidence="1">
    <location>
        <begin position="19"/>
        <end position="92"/>
    </location>
</feature>
<evidence type="ECO:0000313" key="3">
    <source>
        <dbReference type="EMBL" id="KAL1583699.1"/>
    </source>
</evidence>
<dbReference type="AlphaFoldDB" id="A0AB34KL33"/>
<dbReference type="RefSeq" id="XP_069226806.1">
    <property type="nucleotide sequence ID" value="XM_069376113.1"/>
</dbReference>
<name>A0AB34KL33_9PEZI</name>
<dbReference type="Pfam" id="PF22041">
    <property type="entry name" value="GST_C_7"/>
    <property type="match status" value="1"/>
</dbReference>
<organism evidence="3 4">
    <name type="scientific">Cladosporium halotolerans</name>
    <dbReference type="NCBI Taxonomy" id="1052096"/>
    <lineage>
        <taxon>Eukaryota</taxon>
        <taxon>Fungi</taxon>
        <taxon>Dikarya</taxon>
        <taxon>Ascomycota</taxon>
        <taxon>Pezizomycotina</taxon>
        <taxon>Dothideomycetes</taxon>
        <taxon>Dothideomycetidae</taxon>
        <taxon>Cladosporiales</taxon>
        <taxon>Cladosporiaceae</taxon>
        <taxon>Cladosporium</taxon>
    </lineage>
</organism>
<keyword evidence="4" id="KW-1185">Reference proteome</keyword>
<gene>
    <name evidence="3" type="ORF">WHR41_07509</name>
</gene>
<dbReference type="Gene3D" id="3.40.30.10">
    <property type="entry name" value="Glutaredoxin"/>
    <property type="match status" value="1"/>
</dbReference>
<dbReference type="EMBL" id="JAAQHG020000032">
    <property type="protein sequence ID" value="KAL1583699.1"/>
    <property type="molecule type" value="Genomic_DNA"/>
</dbReference>
<dbReference type="InterPro" id="IPR036282">
    <property type="entry name" value="Glutathione-S-Trfase_C_sf"/>
</dbReference>
<dbReference type="Pfam" id="PF13409">
    <property type="entry name" value="GST_N_2"/>
    <property type="match status" value="1"/>
</dbReference>
<dbReference type="SUPFAM" id="SSF47616">
    <property type="entry name" value="GST C-terminal domain-like"/>
    <property type="match status" value="1"/>
</dbReference>
<feature type="domain" description="Glutathione S-transferase UstS-like C-terminal" evidence="2">
    <location>
        <begin position="113"/>
        <end position="237"/>
    </location>
</feature>
<evidence type="ECO:0000313" key="4">
    <source>
        <dbReference type="Proteomes" id="UP000803884"/>
    </source>
</evidence>
<reference evidence="3 4" key="1">
    <citation type="journal article" date="2020" name="Microbiol. Resour. Announc.">
        <title>Draft Genome Sequence of a Cladosporium Species Isolated from the Mesophotic Ascidian Didemnum maculosum.</title>
        <authorList>
            <person name="Gioti A."/>
            <person name="Siaperas R."/>
            <person name="Nikolaivits E."/>
            <person name="Le Goff G."/>
            <person name="Ouazzani J."/>
            <person name="Kotoulas G."/>
            <person name="Topakas E."/>
        </authorList>
    </citation>
    <scope>NUCLEOTIDE SEQUENCE [LARGE SCALE GENOMIC DNA]</scope>
    <source>
        <strain evidence="3 4">TM138-S3</strain>
    </source>
</reference>
<sequence length="244" mass="27364">MSQELVLFDLPSKGRCACWSLNPWKTRAALNFKGIPYKTEWVEYPDMAAKFESFGIPPTAENSPSGWSIPAVRMPDGSYIMDSRKIADALESMKPEPSLRLDSGYVDRVQTAVLDTMKPLAPVIMPRIPEMVLNPSSAEYFRTTRAKRFGMPLEEFAKSEQSGEVAWKGAEPGLRKIAKILREHADGPFVLGKEPSYADLVLAGFLVMAARVDQNDVFERIAGFDDVISKHYEACQKFVNRDDH</sequence>